<gene>
    <name evidence="2" type="ORF">llap_18113</name>
</gene>
<reference evidence="3" key="2">
    <citation type="submission" date="2017-12" db="EMBL/GenBank/DDBJ databases">
        <title>Genome sequence of the Bar-tailed Godwit (Limosa lapponica baueri).</title>
        <authorList>
            <person name="Lima N.C.B."/>
            <person name="Parody-Merino A.M."/>
            <person name="Battley P.F."/>
            <person name="Fidler A.E."/>
            <person name="Prosdocimi F."/>
        </authorList>
    </citation>
    <scope>NUCLEOTIDE SEQUENCE [LARGE SCALE GENOMIC DNA]</scope>
</reference>
<dbReference type="Proteomes" id="UP000233556">
    <property type="component" value="Unassembled WGS sequence"/>
</dbReference>
<dbReference type="EMBL" id="KZ512570">
    <property type="protein sequence ID" value="PKU31583.1"/>
    <property type="molecule type" value="Genomic_DNA"/>
</dbReference>
<feature type="region of interest" description="Disordered" evidence="1">
    <location>
        <begin position="82"/>
        <end position="101"/>
    </location>
</feature>
<sequence>MASDFEEAAAGDRLAKVWHRSNCAYFIPQLKKQDEISYMIVQLLLNLAGIMIRMGSPYSYLGLECENPECLLCRGAKNREEYRNKTDREQGQGQGRSTSKY</sequence>
<organism evidence="2 3">
    <name type="scientific">Limosa lapponica baueri</name>
    <dbReference type="NCBI Taxonomy" id="1758121"/>
    <lineage>
        <taxon>Eukaryota</taxon>
        <taxon>Metazoa</taxon>
        <taxon>Chordata</taxon>
        <taxon>Craniata</taxon>
        <taxon>Vertebrata</taxon>
        <taxon>Euteleostomi</taxon>
        <taxon>Archelosauria</taxon>
        <taxon>Archosauria</taxon>
        <taxon>Dinosauria</taxon>
        <taxon>Saurischia</taxon>
        <taxon>Theropoda</taxon>
        <taxon>Coelurosauria</taxon>
        <taxon>Aves</taxon>
        <taxon>Neognathae</taxon>
        <taxon>Neoaves</taxon>
        <taxon>Charadriiformes</taxon>
        <taxon>Scolopacidae</taxon>
        <taxon>Limosa</taxon>
    </lineage>
</organism>
<name>A0A2I0TCQ5_LIMLA</name>
<dbReference type="AlphaFoldDB" id="A0A2I0TCQ5"/>
<evidence type="ECO:0000313" key="2">
    <source>
        <dbReference type="EMBL" id="PKU31583.1"/>
    </source>
</evidence>
<proteinExistence type="predicted"/>
<evidence type="ECO:0000256" key="1">
    <source>
        <dbReference type="SAM" id="MobiDB-lite"/>
    </source>
</evidence>
<reference evidence="3" key="1">
    <citation type="submission" date="2017-11" db="EMBL/GenBank/DDBJ databases">
        <authorList>
            <person name="Lima N.C."/>
            <person name="Parody-Merino A.M."/>
            <person name="Battley P.F."/>
            <person name="Fidler A.E."/>
            <person name="Prosdocimi F."/>
        </authorList>
    </citation>
    <scope>NUCLEOTIDE SEQUENCE [LARGE SCALE GENOMIC DNA]</scope>
</reference>
<protein>
    <submittedName>
        <fullName evidence="2">Uncharacterized protein</fullName>
    </submittedName>
</protein>
<keyword evidence="3" id="KW-1185">Reference proteome</keyword>
<accession>A0A2I0TCQ5</accession>
<evidence type="ECO:0000313" key="3">
    <source>
        <dbReference type="Proteomes" id="UP000233556"/>
    </source>
</evidence>